<reference evidence="1 2" key="1">
    <citation type="submission" date="2016-09" db="EMBL/GenBank/DDBJ databases">
        <title>Lactic acid bacteria from MAP meat Genome sequencing and assembly.</title>
        <authorList>
            <person name="Behr J."/>
            <person name="Hilgarth M."/>
            <person name="Vogel R.F."/>
        </authorList>
    </citation>
    <scope>NUCLEOTIDE SEQUENCE [LARGE SCALE GENOMIC DNA]</scope>
    <source>
        <strain evidence="1 2">TMW21615</strain>
    </source>
</reference>
<proteinExistence type="predicted"/>
<dbReference type="KEGG" id="lpaa:BHS01_06755"/>
<name>A0A7L4WDH3_9LACT</name>
<evidence type="ECO:0000313" key="1">
    <source>
        <dbReference type="EMBL" id="QDJ28237.1"/>
    </source>
</evidence>
<dbReference type="Proteomes" id="UP000516280">
    <property type="component" value="Chromosome"/>
</dbReference>
<evidence type="ECO:0000313" key="2">
    <source>
        <dbReference type="Proteomes" id="UP000516280"/>
    </source>
</evidence>
<organism evidence="1 2">
    <name type="scientific">Pseudolactococcus paracarnosus</name>
    <dbReference type="NCBI Taxonomy" id="2749962"/>
    <lineage>
        <taxon>Bacteria</taxon>
        <taxon>Bacillati</taxon>
        <taxon>Bacillota</taxon>
        <taxon>Bacilli</taxon>
        <taxon>Lactobacillales</taxon>
        <taxon>Streptococcaceae</taxon>
        <taxon>Pseudolactococcus</taxon>
    </lineage>
</organism>
<accession>A0A7L4WDH3</accession>
<gene>
    <name evidence="1" type="ORF">BHS01_06755</name>
</gene>
<sequence>MARPKKQTVDYFPHDVNGGKTLFIIEKRYGNDGYAFGFKVLELLGSTNGHVIDTRNPDQWEFLLAKTLASDSLATEMLDLLARLSAISSDLWVDGLIWSDNFLKNIADVYKKRRIEIPEKLIKIVSDNLNPSSLEFPLSETKLNEVSDNINSQSKVKETKVYTPEINQPSLDQIQSISEEEALHNSKLKSKFKSTQDYILRKRKRYKRLKHSKIE</sequence>
<dbReference type="AlphaFoldDB" id="A0A7L4WDH3"/>
<dbReference type="EMBL" id="CP017195">
    <property type="protein sequence ID" value="QDJ28237.1"/>
    <property type="molecule type" value="Genomic_DNA"/>
</dbReference>
<dbReference type="RefSeq" id="WP_109834347.1">
    <property type="nucleotide sequence ID" value="NZ_CP017195.1"/>
</dbReference>
<evidence type="ECO:0008006" key="3">
    <source>
        <dbReference type="Google" id="ProtNLM"/>
    </source>
</evidence>
<protein>
    <recommendedName>
        <fullName evidence="3">Lin1244/Lin1753-like N-terminal domain-containing protein</fullName>
    </recommendedName>
</protein>